<dbReference type="Pfam" id="PF14111">
    <property type="entry name" value="DUF4283"/>
    <property type="match status" value="1"/>
</dbReference>
<keyword evidence="3" id="KW-1185">Reference proteome</keyword>
<feature type="domain" description="DUF4283" evidence="1">
    <location>
        <begin position="31"/>
        <end position="107"/>
    </location>
</feature>
<dbReference type="PANTHER" id="PTHR31286">
    <property type="entry name" value="GLYCINE-RICH CELL WALL STRUCTURAL PROTEIN 1.8-LIKE"/>
    <property type="match status" value="1"/>
</dbReference>
<evidence type="ECO:0000259" key="1">
    <source>
        <dbReference type="Pfam" id="PF14111"/>
    </source>
</evidence>
<evidence type="ECO:0000313" key="3">
    <source>
        <dbReference type="Proteomes" id="UP001497516"/>
    </source>
</evidence>
<dbReference type="EMBL" id="OZ034815">
    <property type="protein sequence ID" value="CAL1368583.1"/>
    <property type="molecule type" value="Genomic_DNA"/>
</dbReference>
<dbReference type="InterPro" id="IPR025558">
    <property type="entry name" value="DUF4283"/>
</dbReference>
<proteinExistence type="predicted"/>
<protein>
    <recommendedName>
        <fullName evidence="1">DUF4283 domain-containing protein</fullName>
    </recommendedName>
</protein>
<reference evidence="2 3" key="1">
    <citation type="submission" date="2024-04" db="EMBL/GenBank/DDBJ databases">
        <authorList>
            <person name="Fracassetti M."/>
        </authorList>
    </citation>
    <scope>NUCLEOTIDE SEQUENCE [LARGE SCALE GENOMIC DNA]</scope>
</reference>
<sequence>MQSSMATHVSEDQVVQFSLHEVQSVQVRRSHTLLGCIFMTAKLSPAEIRDWVNSPWQCKGRIKVLQAKHGLFEFVLPNEESKIWVLKRTPWLVNDKIIHLRSWTPSVTKQTYEELVMAPFRVQLWDVKDDCYTAKFGMKVAGPTIGQVLEAGVYSCLDTGRFSSR</sequence>
<dbReference type="Proteomes" id="UP001497516">
    <property type="component" value="Chromosome 2"/>
</dbReference>
<gene>
    <name evidence="2" type="ORF">LTRI10_LOCUS11643</name>
</gene>
<organism evidence="2 3">
    <name type="scientific">Linum trigynum</name>
    <dbReference type="NCBI Taxonomy" id="586398"/>
    <lineage>
        <taxon>Eukaryota</taxon>
        <taxon>Viridiplantae</taxon>
        <taxon>Streptophyta</taxon>
        <taxon>Embryophyta</taxon>
        <taxon>Tracheophyta</taxon>
        <taxon>Spermatophyta</taxon>
        <taxon>Magnoliopsida</taxon>
        <taxon>eudicotyledons</taxon>
        <taxon>Gunneridae</taxon>
        <taxon>Pentapetalae</taxon>
        <taxon>rosids</taxon>
        <taxon>fabids</taxon>
        <taxon>Malpighiales</taxon>
        <taxon>Linaceae</taxon>
        <taxon>Linum</taxon>
    </lineage>
</organism>
<dbReference type="AlphaFoldDB" id="A0AAV2D756"/>
<accession>A0AAV2D756</accession>
<name>A0AAV2D756_9ROSI</name>
<dbReference type="InterPro" id="IPR040256">
    <property type="entry name" value="At4g02000-like"/>
</dbReference>
<evidence type="ECO:0000313" key="2">
    <source>
        <dbReference type="EMBL" id="CAL1368583.1"/>
    </source>
</evidence>
<dbReference type="PANTHER" id="PTHR31286:SF180">
    <property type="entry name" value="OS10G0362600 PROTEIN"/>
    <property type="match status" value="1"/>
</dbReference>